<evidence type="ECO:0000256" key="2">
    <source>
        <dbReference type="ARBA" id="ARBA00004173"/>
    </source>
</evidence>
<dbReference type="PANTHER" id="PTHR43757:SF16">
    <property type="entry name" value="AMINOMETHYLTRANSFERASE, MITOCHONDRIAL"/>
    <property type="match status" value="1"/>
</dbReference>
<dbReference type="Pfam" id="PF01571">
    <property type="entry name" value="GCV_T"/>
    <property type="match status" value="1"/>
</dbReference>
<comment type="caution">
    <text evidence="14">The sequence shown here is derived from an EMBL/GenBank/DDBJ whole genome shotgun (WGS) entry which is preliminary data.</text>
</comment>
<comment type="subunit">
    <text evidence="4 11">The glycine cleavage system is composed of four proteins: P, T, L and H.</text>
</comment>
<reference evidence="14" key="1">
    <citation type="submission" date="2021-04" db="EMBL/GenBank/DDBJ databases">
        <authorList>
            <person name="Chebbi M.A.C M."/>
        </authorList>
    </citation>
    <scope>NUCLEOTIDE SEQUENCE</scope>
</reference>
<evidence type="ECO:0000256" key="3">
    <source>
        <dbReference type="ARBA" id="ARBA00008609"/>
    </source>
</evidence>
<feature type="domain" description="Aminomethyltransferase C-terminal" evidence="13">
    <location>
        <begin position="327"/>
        <end position="406"/>
    </location>
</feature>
<proteinExistence type="inferred from homology"/>
<dbReference type="Gene3D" id="4.10.1250.10">
    <property type="entry name" value="Aminomethyltransferase fragment"/>
    <property type="match status" value="1"/>
</dbReference>
<organism evidence="14 15">
    <name type="scientific">Cotesia congregata</name>
    <name type="common">Parasitoid wasp</name>
    <name type="synonym">Apanteles congregatus</name>
    <dbReference type="NCBI Taxonomy" id="51543"/>
    <lineage>
        <taxon>Eukaryota</taxon>
        <taxon>Metazoa</taxon>
        <taxon>Ecdysozoa</taxon>
        <taxon>Arthropoda</taxon>
        <taxon>Hexapoda</taxon>
        <taxon>Insecta</taxon>
        <taxon>Pterygota</taxon>
        <taxon>Neoptera</taxon>
        <taxon>Endopterygota</taxon>
        <taxon>Hymenoptera</taxon>
        <taxon>Apocrita</taxon>
        <taxon>Ichneumonoidea</taxon>
        <taxon>Braconidae</taxon>
        <taxon>Microgastrinae</taxon>
        <taxon>Cotesia</taxon>
    </lineage>
</organism>
<evidence type="ECO:0000256" key="8">
    <source>
        <dbReference type="ARBA" id="ARBA00023128"/>
    </source>
</evidence>
<name>A0A8J2HED3_COTCN</name>
<evidence type="ECO:0000256" key="5">
    <source>
        <dbReference type="ARBA" id="ARBA00022576"/>
    </source>
</evidence>
<evidence type="ECO:0000256" key="9">
    <source>
        <dbReference type="ARBA" id="ARBA00047665"/>
    </source>
</evidence>
<dbReference type="FunFam" id="3.30.70.1400:FF:000001">
    <property type="entry name" value="Aminomethyltransferase"/>
    <property type="match status" value="1"/>
</dbReference>
<comment type="subcellular location">
    <subcellularLocation>
        <location evidence="2 11">Mitochondrion</location>
    </subcellularLocation>
</comment>
<comment type="similarity">
    <text evidence="3 11">Belongs to the GcvT family.</text>
</comment>
<keyword evidence="8 11" id="KW-0496">Mitochondrion</keyword>
<evidence type="ECO:0000256" key="10">
    <source>
        <dbReference type="PIRSR" id="PIRSR006487-1"/>
    </source>
</evidence>
<dbReference type="Pfam" id="PF08669">
    <property type="entry name" value="GCV_T_C"/>
    <property type="match status" value="1"/>
</dbReference>
<dbReference type="AlphaFoldDB" id="A0A8J2HED3"/>
<accession>A0A8J2HED3</accession>
<dbReference type="InterPro" id="IPR029043">
    <property type="entry name" value="GcvT/YgfZ_C"/>
</dbReference>
<evidence type="ECO:0000259" key="13">
    <source>
        <dbReference type="Pfam" id="PF08669"/>
    </source>
</evidence>
<keyword evidence="15" id="KW-1185">Reference proteome</keyword>
<evidence type="ECO:0000256" key="11">
    <source>
        <dbReference type="RuleBase" id="RU003981"/>
    </source>
</evidence>
<dbReference type="InterPro" id="IPR027266">
    <property type="entry name" value="TrmE/GcvT-like"/>
</dbReference>
<dbReference type="NCBIfam" id="TIGR00528">
    <property type="entry name" value="gcvT"/>
    <property type="match status" value="1"/>
</dbReference>
<dbReference type="InterPro" id="IPR006223">
    <property type="entry name" value="GcvT"/>
</dbReference>
<dbReference type="Gene3D" id="3.30.1360.120">
    <property type="entry name" value="Probable tRNA modification gtpase trme, domain 1"/>
    <property type="match status" value="1"/>
</dbReference>
<comment type="function">
    <text evidence="1 11">The glycine cleavage system catalyzes the degradation of glycine.</text>
</comment>
<keyword evidence="6 11" id="KW-0808">Transferase</keyword>
<dbReference type="GO" id="GO:0005960">
    <property type="term" value="C:glycine cleavage complex"/>
    <property type="evidence" value="ECO:0007669"/>
    <property type="project" value="InterPro"/>
</dbReference>
<dbReference type="GO" id="GO:0008483">
    <property type="term" value="F:transaminase activity"/>
    <property type="evidence" value="ECO:0007669"/>
    <property type="project" value="UniProtKB-KW"/>
</dbReference>
<dbReference type="FunFam" id="4.10.1250.10:FF:000002">
    <property type="entry name" value="Aminomethyltransferase"/>
    <property type="match status" value="1"/>
</dbReference>
<dbReference type="Proteomes" id="UP000786811">
    <property type="component" value="Unassembled WGS sequence"/>
</dbReference>
<dbReference type="GO" id="GO:0006546">
    <property type="term" value="P:glycine catabolic process"/>
    <property type="evidence" value="ECO:0007669"/>
    <property type="project" value="InterPro"/>
</dbReference>
<gene>
    <name evidence="14" type="ORF">HICCMSTLAB_LOCUS5923</name>
</gene>
<evidence type="ECO:0000256" key="7">
    <source>
        <dbReference type="ARBA" id="ARBA00022946"/>
    </source>
</evidence>
<dbReference type="Gene3D" id="3.30.70.1400">
    <property type="entry name" value="Aminomethyltransferase beta-barrel domains"/>
    <property type="match status" value="1"/>
</dbReference>
<sequence>MFNLLNHLRHSSCSSLVFRFKRIVTSNSYNLKSVREQSTARRTCLYDFHVQNQGKIVDFAGWLLPVQYKEAIAISHQHTRTQASLFDVGHMLQTIVWGKNSGEFLESLTTADLKNLKPGGSTLTVFTNDQGGILDDLIITKDAEDRFYVVSNAGRRDCDIDLFNQRKDEFDKRGRRVQLEYLDPLEQGLVALQGPEAAKVLQKLVEVDLNEVYFMNSVETQAKKVNVRITRCGYTGEDGFEISFKGRHAEDIVEMILRQQEVKMAGLAARDSLRLEAGLCLYGHDINEETTPVEAGLTWLIAKRRRQEANFPGAEIIISQIEQGVQKKRIGLTINQGPPARENASILTESGEKIGVVTSGGPSPTLGKSIAMGYVPPSFSKTGRNLLVEVRGKTWKATVTKMPFIKPNYYTKAK</sequence>
<dbReference type="InterPro" id="IPR013977">
    <property type="entry name" value="GcvT_C"/>
</dbReference>
<evidence type="ECO:0000256" key="1">
    <source>
        <dbReference type="ARBA" id="ARBA00003631"/>
    </source>
</evidence>
<dbReference type="Gene3D" id="2.40.30.110">
    <property type="entry name" value="Aminomethyltransferase beta-barrel domains"/>
    <property type="match status" value="1"/>
</dbReference>
<dbReference type="InterPro" id="IPR006222">
    <property type="entry name" value="GCVT_N"/>
</dbReference>
<feature type="binding site" evidence="10">
    <location>
        <position position="241"/>
    </location>
    <ligand>
        <name>substrate</name>
    </ligand>
</feature>
<dbReference type="GO" id="GO:0004047">
    <property type="term" value="F:aminomethyltransferase activity"/>
    <property type="evidence" value="ECO:0007669"/>
    <property type="project" value="UniProtKB-EC"/>
</dbReference>
<evidence type="ECO:0000313" key="14">
    <source>
        <dbReference type="EMBL" id="CAG5092114.1"/>
    </source>
</evidence>
<evidence type="ECO:0000256" key="4">
    <source>
        <dbReference type="ARBA" id="ARBA00011690"/>
    </source>
</evidence>
<dbReference type="EMBL" id="CAJNRD030001120">
    <property type="protein sequence ID" value="CAG5092114.1"/>
    <property type="molecule type" value="Genomic_DNA"/>
</dbReference>
<comment type="catalytic activity">
    <reaction evidence="9 11">
        <text>N(6)-[(R)-S(8)-aminomethyldihydrolipoyl]-L-lysyl-[protein] + (6S)-5,6,7,8-tetrahydrofolate = N(6)-[(R)-dihydrolipoyl]-L-lysyl-[protein] + (6R)-5,10-methylene-5,6,7,8-tetrahydrofolate + NH4(+)</text>
        <dbReference type="Rhea" id="RHEA:16945"/>
        <dbReference type="Rhea" id="RHEA-COMP:10475"/>
        <dbReference type="Rhea" id="RHEA-COMP:10492"/>
        <dbReference type="ChEBI" id="CHEBI:15636"/>
        <dbReference type="ChEBI" id="CHEBI:28938"/>
        <dbReference type="ChEBI" id="CHEBI:57453"/>
        <dbReference type="ChEBI" id="CHEBI:83100"/>
        <dbReference type="ChEBI" id="CHEBI:83143"/>
        <dbReference type="EC" id="2.1.2.10"/>
    </reaction>
</comment>
<evidence type="ECO:0000313" key="15">
    <source>
        <dbReference type="Proteomes" id="UP000786811"/>
    </source>
</evidence>
<keyword evidence="5 11" id="KW-0032">Aminotransferase</keyword>
<dbReference type="GO" id="GO:0005739">
    <property type="term" value="C:mitochondrion"/>
    <property type="evidence" value="ECO:0007669"/>
    <property type="project" value="UniProtKB-SubCell"/>
</dbReference>
<dbReference type="PIRSF" id="PIRSF006487">
    <property type="entry name" value="GcvT"/>
    <property type="match status" value="1"/>
</dbReference>
<dbReference type="EC" id="2.1.2.10" evidence="11"/>
<evidence type="ECO:0000256" key="6">
    <source>
        <dbReference type="ARBA" id="ARBA00022679"/>
    </source>
</evidence>
<dbReference type="SUPFAM" id="SSF103025">
    <property type="entry name" value="Folate-binding domain"/>
    <property type="match status" value="1"/>
</dbReference>
<evidence type="ECO:0000259" key="12">
    <source>
        <dbReference type="Pfam" id="PF01571"/>
    </source>
</evidence>
<dbReference type="SUPFAM" id="SSF101790">
    <property type="entry name" value="Aminomethyltransferase beta-barrel domain"/>
    <property type="match status" value="1"/>
</dbReference>
<dbReference type="FunFam" id="2.40.30.110:FF:000002">
    <property type="entry name" value="Aminomethyltransferase"/>
    <property type="match status" value="1"/>
</dbReference>
<dbReference type="InterPro" id="IPR028896">
    <property type="entry name" value="GcvT/YgfZ/DmdA"/>
</dbReference>
<dbReference type="OrthoDB" id="10263536at2759"/>
<dbReference type="NCBIfam" id="NF001567">
    <property type="entry name" value="PRK00389.1"/>
    <property type="match status" value="1"/>
</dbReference>
<protein>
    <recommendedName>
        <fullName evidence="11">Aminomethyltransferase</fullName>
        <ecNumber evidence="11">2.1.2.10</ecNumber>
    </recommendedName>
    <alternativeName>
        <fullName evidence="11">Glycine cleavage system T protein</fullName>
    </alternativeName>
</protein>
<dbReference type="PANTHER" id="PTHR43757">
    <property type="entry name" value="AMINOMETHYLTRANSFERASE"/>
    <property type="match status" value="1"/>
</dbReference>
<keyword evidence="7 11" id="KW-0809">Transit peptide</keyword>
<feature type="domain" description="GCVT N-terminal" evidence="12">
    <location>
        <begin position="45"/>
        <end position="303"/>
    </location>
</feature>